<dbReference type="Pfam" id="PF00450">
    <property type="entry name" value="Peptidase_S10"/>
    <property type="match status" value="1"/>
</dbReference>
<dbReference type="PANTHER" id="PTHR11802">
    <property type="entry name" value="SERINE PROTEASE FAMILY S10 SERINE CARBOXYPEPTIDASE"/>
    <property type="match status" value="1"/>
</dbReference>
<accession>A8XHX9</accession>
<organism evidence="4 5">
    <name type="scientific">Caenorhabditis briggsae</name>
    <dbReference type="NCBI Taxonomy" id="6238"/>
    <lineage>
        <taxon>Eukaryota</taxon>
        <taxon>Metazoa</taxon>
        <taxon>Ecdysozoa</taxon>
        <taxon>Nematoda</taxon>
        <taxon>Chromadorea</taxon>
        <taxon>Rhabditida</taxon>
        <taxon>Rhabditina</taxon>
        <taxon>Rhabditomorpha</taxon>
        <taxon>Rhabditoidea</taxon>
        <taxon>Rhabditidae</taxon>
        <taxon>Peloderinae</taxon>
        <taxon>Caenorhabditis</taxon>
    </lineage>
</organism>
<dbReference type="EC" id="3.4.16.-" evidence="2"/>
<evidence type="ECO:0000256" key="2">
    <source>
        <dbReference type="RuleBase" id="RU361156"/>
    </source>
</evidence>
<reference evidence="4 5" key="1">
    <citation type="journal article" date="2003" name="PLoS Biol.">
        <title>The genome sequence of Caenorhabditis briggsae: a platform for comparative genomics.</title>
        <authorList>
            <person name="Stein L.D."/>
            <person name="Bao Z."/>
            <person name="Blasiar D."/>
            <person name="Blumenthal T."/>
            <person name="Brent M.R."/>
            <person name="Chen N."/>
            <person name="Chinwalla A."/>
            <person name="Clarke L."/>
            <person name="Clee C."/>
            <person name="Coghlan A."/>
            <person name="Coulson A."/>
            <person name="D'Eustachio P."/>
            <person name="Fitch D.H."/>
            <person name="Fulton L.A."/>
            <person name="Fulton R.E."/>
            <person name="Griffiths-Jones S."/>
            <person name="Harris T.W."/>
            <person name="Hillier L.W."/>
            <person name="Kamath R."/>
            <person name="Kuwabara P.E."/>
            <person name="Mardis E.R."/>
            <person name="Marra M.A."/>
            <person name="Miner T.L."/>
            <person name="Minx P."/>
            <person name="Mullikin J.C."/>
            <person name="Plumb R.W."/>
            <person name="Rogers J."/>
            <person name="Schein J.E."/>
            <person name="Sohrmann M."/>
            <person name="Spieth J."/>
            <person name="Stajich J.E."/>
            <person name="Wei C."/>
            <person name="Willey D."/>
            <person name="Wilson R.K."/>
            <person name="Durbin R."/>
            <person name="Waterston R.H."/>
        </authorList>
    </citation>
    <scope>NUCLEOTIDE SEQUENCE [LARGE SCALE GENOMIC DNA]</scope>
    <source>
        <strain evidence="4 5">AF16</strain>
    </source>
</reference>
<dbReference type="eggNOG" id="KOG1282">
    <property type="taxonomic scope" value="Eukaryota"/>
</dbReference>
<dbReference type="AlphaFoldDB" id="A8XHX9"/>
<dbReference type="WormBase" id="CBG13365">
    <property type="protein sequence ID" value="CBP38063"/>
    <property type="gene ID" value="WBGene00034143"/>
    <property type="gene designation" value="Cbr-ctsa-3.2"/>
</dbReference>
<keyword evidence="3" id="KW-1133">Transmembrane helix</keyword>
<dbReference type="ESTHER" id="caebr-a8xhx9">
    <property type="family name" value="Carboxypeptidase_S10"/>
</dbReference>
<dbReference type="FunCoup" id="A8XHX9">
    <property type="interactions" value="9"/>
</dbReference>
<feature type="transmembrane region" description="Helical" evidence="3">
    <location>
        <begin position="67"/>
        <end position="89"/>
    </location>
</feature>
<evidence type="ECO:0000256" key="3">
    <source>
        <dbReference type="SAM" id="Phobius"/>
    </source>
</evidence>
<keyword evidence="5" id="KW-1185">Reference proteome</keyword>
<dbReference type="Gene3D" id="3.40.50.1820">
    <property type="entry name" value="alpha/beta hydrolase"/>
    <property type="match status" value="2"/>
</dbReference>
<dbReference type="PROSITE" id="PS00560">
    <property type="entry name" value="CARBOXYPEPT_SER_HIS"/>
    <property type="match status" value="1"/>
</dbReference>
<dbReference type="PANTHER" id="PTHR11802:SF33">
    <property type="entry name" value="SERINE CARBOXYPEPTIDASE CTSA-3.2"/>
    <property type="match status" value="1"/>
</dbReference>
<dbReference type="PRINTS" id="PR00724">
    <property type="entry name" value="CRBOXYPTASEC"/>
</dbReference>
<dbReference type="OMA" id="MTHQDMT"/>
<proteinExistence type="inferred from homology"/>
<dbReference type="FunFam" id="3.40.50.1820:FF:000913">
    <property type="entry name" value="Uncharacterized serine carboxypeptidase C08H9.1"/>
    <property type="match status" value="1"/>
</dbReference>
<reference evidence="4 5" key="2">
    <citation type="journal article" date="2011" name="PLoS Genet.">
        <title>Caenorhabditis briggsae recombinant inbred line genotypes reveal inter-strain incompatibility and the evolution of recombination.</title>
        <authorList>
            <person name="Ross J.A."/>
            <person name="Koboldt D.C."/>
            <person name="Staisch J.E."/>
            <person name="Chamberlin H.M."/>
            <person name="Gupta B.P."/>
            <person name="Miller R.D."/>
            <person name="Baird S.E."/>
            <person name="Haag E.S."/>
        </authorList>
    </citation>
    <scope>NUCLEOTIDE SEQUENCE [LARGE SCALE GENOMIC DNA]</scope>
    <source>
        <strain evidence="4 5">AF16</strain>
    </source>
</reference>
<dbReference type="Proteomes" id="UP000008549">
    <property type="component" value="Unassembled WGS sequence"/>
</dbReference>
<protein>
    <recommendedName>
        <fullName evidence="2">Carboxypeptidase</fullName>
        <ecNumber evidence="2">3.4.16.-</ecNumber>
    </recommendedName>
</protein>
<dbReference type="GO" id="GO:0006508">
    <property type="term" value="P:proteolysis"/>
    <property type="evidence" value="ECO:0007669"/>
    <property type="project" value="UniProtKB-KW"/>
</dbReference>
<gene>
    <name evidence="6" type="primary">ctsa-3.2</name>
    <name evidence="4 6" type="ORF">CBG13365</name>
    <name evidence="4" type="ORF">CBG_13365</name>
</gene>
<dbReference type="InterPro" id="IPR001563">
    <property type="entry name" value="Peptidase_S10"/>
</dbReference>
<keyword evidence="2" id="KW-0121">Carboxypeptidase</keyword>
<evidence type="ECO:0000313" key="5">
    <source>
        <dbReference type="Proteomes" id="UP000008549"/>
    </source>
</evidence>
<dbReference type="InterPro" id="IPR018202">
    <property type="entry name" value="Ser_caboxypep_ser_AS"/>
</dbReference>
<evidence type="ECO:0000313" key="4">
    <source>
        <dbReference type="EMBL" id="CAP32245.2"/>
    </source>
</evidence>
<dbReference type="STRING" id="6238.A8XHX9"/>
<dbReference type="PROSITE" id="PS00131">
    <property type="entry name" value="CARBOXYPEPT_SER_SER"/>
    <property type="match status" value="1"/>
</dbReference>
<dbReference type="EMBL" id="HE600919">
    <property type="protein sequence ID" value="CAP32245.2"/>
    <property type="molecule type" value="Genomic_DNA"/>
</dbReference>
<sequence>MVDQNTENETKNDKNWIFKENELYKTTRKFGYWRFKATIRISKCKSKWNASNVLFRSRNRFCRFTEIYLTLLFLLLFFLLFFNKFFLLLESRDISSDTAPLIIWFNGGPGCSSLGAFFEEFGPLYVNFDGKSLFENVNSWYHRANILFLESPIGVGFSYDQEDRNVSRGDDDMIAEQNFRAVLDFFENKNQSYLKNEFFIAAESYGGVYGPMLSALVAESIAKREFPNEKFKGLIIGNGFMNVKLSTNTMILWGAYHARASPDEWDAIKEKCRTSGAKDVDSYDFMQFMTTTNKMDYQVDNKSECGQLIEPLLGQYTENWEGVAVKINKSILIYFESSRFFSYDFFNYYHDCYTNFSLPNATDPVKETMKLVPRKGISALWNKYSTDDKTSYSCWNDMALHKYLNLEDVKKSLKIDSEWLERKEKWKVCNVAMYDQYVMTHQDMTPFFTKIFNNYTGPAFRVLIYNGDVDTACNYLADGYFVRDLAKKNRLQKTQKYQPWYYSDNKVLAGYYMRYEGANQRGAKISIDVVTVKGAGHFVPLDRPGPTYQMINNFLSAQPEKLANYTQPV</sequence>
<dbReference type="HOGENOM" id="CLU_008523_13_3_1"/>
<evidence type="ECO:0000313" key="6">
    <source>
        <dbReference type="WormBase" id="CBG13365"/>
    </source>
</evidence>
<keyword evidence="2" id="KW-0645">Protease</keyword>
<name>A8XHX9_CAEBR</name>
<dbReference type="InterPro" id="IPR029058">
    <property type="entry name" value="AB_hydrolase_fold"/>
</dbReference>
<keyword evidence="2" id="KW-0378">Hydrolase</keyword>
<dbReference type="GO" id="GO:0004185">
    <property type="term" value="F:serine-type carboxypeptidase activity"/>
    <property type="evidence" value="ECO:0000318"/>
    <property type="project" value="GO_Central"/>
</dbReference>
<dbReference type="MEROPS" id="S10.A56"/>
<dbReference type="InParanoid" id="A8XHX9"/>
<dbReference type="InterPro" id="IPR033124">
    <property type="entry name" value="Ser_caboxypep_his_AS"/>
</dbReference>
<keyword evidence="3" id="KW-0812">Transmembrane</keyword>
<comment type="similarity">
    <text evidence="1 2">Belongs to the peptidase S10 family.</text>
</comment>
<keyword evidence="3" id="KW-0472">Membrane</keyword>
<evidence type="ECO:0000256" key="1">
    <source>
        <dbReference type="ARBA" id="ARBA00009431"/>
    </source>
</evidence>
<dbReference type="SUPFAM" id="SSF53474">
    <property type="entry name" value="alpha/beta-Hydrolases"/>
    <property type="match status" value="1"/>
</dbReference>